<dbReference type="SUPFAM" id="SSF158446">
    <property type="entry name" value="IVS-encoded protein-like"/>
    <property type="match status" value="1"/>
</dbReference>
<dbReference type="Gene3D" id="1.20.1440.60">
    <property type="entry name" value="23S rRNA-intervening sequence"/>
    <property type="match status" value="1"/>
</dbReference>
<protein>
    <recommendedName>
        <fullName evidence="3">Four helix bundle protein</fullName>
    </recommendedName>
</protein>
<keyword evidence="2" id="KW-1185">Reference proteome</keyword>
<dbReference type="PANTHER" id="PTHR38471">
    <property type="entry name" value="FOUR HELIX BUNDLE PROTEIN"/>
    <property type="match status" value="1"/>
</dbReference>
<evidence type="ECO:0000313" key="2">
    <source>
        <dbReference type="Proteomes" id="UP000323917"/>
    </source>
</evidence>
<dbReference type="AlphaFoldDB" id="A0A5B9Q1F4"/>
<dbReference type="EMBL" id="CP042913">
    <property type="protein sequence ID" value="QEG32877.1"/>
    <property type="molecule type" value="Genomic_DNA"/>
</dbReference>
<dbReference type="KEGG" id="bgok:Pr1d_01380"/>
<dbReference type="InterPro" id="IPR036583">
    <property type="entry name" value="23S_rRNA_IVS_sf"/>
</dbReference>
<dbReference type="OrthoDB" id="276165at2"/>
<gene>
    <name evidence="1" type="ORF">Pr1d_01380</name>
</gene>
<name>A0A5B9Q1F4_9BACT</name>
<organism evidence="1 2">
    <name type="scientific">Bythopirellula goksoeyrii</name>
    <dbReference type="NCBI Taxonomy" id="1400387"/>
    <lineage>
        <taxon>Bacteria</taxon>
        <taxon>Pseudomonadati</taxon>
        <taxon>Planctomycetota</taxon>
        <taxon>Planctomycetia</taxon>
        <taxon>Pirellulales</taxon>
        <taxon>Lacipirellulaceae</taxon>
        <taxon>Bythopirellula</taxon>
    </lineage>
</organism>
<dbReference type="PANTHER" id="PTHR38471:SF2">
    <property type="entry name" value="FOUR HELIX BUNDLE PROTEIN"/>
    <property type="match status" value="1"/>
</dbReference>
<evidence type="ECO:0000313" key="1">
    <source>
        <dbReference type="EMBL" id="QEG32877.1"/>
    </source>
</evidence>
<dbReference type="RefSeq" id="WP_148071697.1">
    <property type="nucleotide sequence ID" value="NZ_CP042913.1"/>
</dbReference>
<dbReference type="NCBIfam" id="TIGR02436">
    <property type="entry name" value="four helix bundle protein"/>
    <property type="match status" value="1"/>
</dbReference>
<accession>A0A5B9Q1F4</accession>
<dbReference type="Proteomes" id="UP000323917">
    <property type="component" value="Chromosome"/>
</dbReference>
<sequence length="131" mass="15451">MAYESRFRLDDFELYKQARDFRKRLYVLINSLPSNERFALADQMRRAAISISNNIAEGHGRWYYQQNIRFCRISRGSIEEVIDDLNICFDENHASEDQLNSLKENALQLIARINSYIAYLRKSKQGIPDEP</sequence>
<proteinExistence type="predicted"/>
<reference evidence="1 2" key="1">
    <citation type="submission" date="2019-08" db="EMBL/GenBank/DDBJ databases">
        <title>Deep-cultivation of Planctomycetes and their phenomic and genomic characterization uncovers novel biology.</title>
        <authorList>
            <person name="Wiegand S."/>
            <person name="Jogler M."/>
            <person name="Boedeker C."/>
            <person name="Pinto D."/>
            <person name="Vollmers J."/>
            <person name="Rivas-Marin E."/>
            <person name="Kohn T."/>
            <person name="Peeters S.H."/>
            <person name="Heuer A."/>
            <person name="Rast P."/>
            <person name="Oberbeckmann S."/>
            <person name="Bunk B."/>
            <person name="Jeske O."/>
            <person name="Meyerdierks A."/>
            <person name="Storesund J.E."/>
            <person name="Kallscheuer N."/>
            <person name="Luecker S."/>
            <person name="Lage O.M."/>
            <person name="Pohl T."/>
            <person name="Merkel B.J."/>
            <person name="Hornburger P."/>
            <person name="Mueller R.-W."/>
            <person name="Bruemmer F."/>
            <person name="Labrenz M."/>
            <person name="Spormann A.M."/>
            <person name="Op den Camp H."/>
            <person name="Overmann J."/>
            <person name="Amann R."/>
            <person name="Jetten M.S.M."/>
            <person name="Mascher T."/>
            <person name="Medema M.H."/>
            <person name="Devos D.P."/>
            <person name="Kaster A.-K."/>
            <person name="Ovreas L."/>
            <person name="Rohde M."/>
            <person name="Galperin M.Y."/>
            <person name="Jogler C."/>
        </authorList>
    </citation>
    <scope>NUCLEOTIDE SEQUENCE [LARGE SCALE GENOMIC DNA]</scope>
    <source>
        <strain evidence="1 2">Pr1d</strain>
    </source>
</reference>
<dbReference type="Pfam" id="PF05635">
    <property type="entry name" value="23S_rRNA_IVP"/>
    <property type="match status" value="1"/>
</dbReference>
<dbReference type="InterPro" id="IPR012657">
    <property type="entry name" value="23S_rRNA-intervening_sequence"/>
</dbReference>
<dbReference type="CDD" id="cd16377">
    <property type="entry name" value="23S_rRNA_IVP_like"/>
    <property type="match status" value="1"/>
</dbReference>
<evidence type="ECO:0008006" key="3">
    <source>
        <dbReference type="Google" id="ProtNLM"/>
    </source>
</evidence>